<evidence type="ECO:0000313" key="2">
    <source>
        <dbReference type="EMBL" id="GFO28672.1"/>
    </source>
</evidence>
<evidence type="ECO:0000313" key="3">
    <source>
        <dbReference type="Proteomes" id="UP000735302"/>
    </source>
</evidence>
<name>A0AAV4CBC9_9GAST</name>
<proteinExistence type="predicted"/>
<dbReference type="Pfam" id="PF00078">
    <property type="entry name" value="RVT_1"/>
    <property type="match status" value="1"/>
</dbReference>
<reference evidence="2 3" key="1">
    <citation type="journal article" date="2021" name="Elife">
        <title>Chloroplast acquisition without the gene transfer in kleptoplastic sea slugs, Plakobranchus ocellatus.</title>
        <authorList>
            <person name="Maeda T."/>
            <person name="Takahashi S."/>
            <person name="Yoshida T."/>
            <person name="Shimamura S."/>
            <person name="Takaki Y."/>
            <person name="Nagai Y."/>
            <person name="Toyoda A."/>
            <person name="Suzuki Y."/>
            <person name="Arimoto A."/>
            <person name="Ishii H."/>
            <person name="Satoh N."/>
            <person name="Nishiyama T."/>
            <person name="Hasebe M."/>
            <person name="Maruyama T."/>
            <person name="Minagawa J."/>
            <person name="Obokata J."/>
            <person name="Shigenobu S."/>
        </authorList>
    </citation>
    <scope>NUCLEOTIDE SEQUENCE [LARGE SCALE GENOMIC DNA]</scope>
</reference>
<evidence type="ECO:0000259" key="1">
    <source>
        <dbReference type="Pfam" id="PF00078"/>
    </source>
</evidence>
<dbReference type="AlphaFoldDB" id="A0AAV4CBC9"/>
<comment type="caution">
    <text evidence="2">The sequence shown here is derived from an EMBL/GenBank/DDBJ whole genome shotgun (WGS) entry which is preliminary data.</text>
</comment>
<dbReference type="InterPro" id="IPR000477">
    <property type="entry name" value="RT_dom"/>
</dbReference>
<keyword evidence="2" id="KW-0808">Transferase</keyword>
<dbReference type="GO" id="GO:0003964">
    <property type="term" value="F:RNA-directed DNA polymerase activity"/>
    <property type="evidence" value="ECO:0007669"/>
    <property type="project" value="UniProtKB-KW"/>
</dbReference>
<feature type="domain" description="Reverse transcriptase" evidence="1">
    <location>
        <begin position="3"/>
        <end position="99"/>
    </location>
</feature>
<keyword evidence="3" id="KW-1185">Reference proteome</keyword>
<gene>
    <name evidence="2" type="ORF">PoB_005517700</name>
</gene>
<dbReference type="Proteomes" id="UP000735302">
    <property type="component" value="Unassembled WGS sequence"/>
</dbReference>
<keyword evidence="2" id="KW-0695">RNA-directed DNA polymerase</keyword>
<accession>A0AAV4CBC9</accession>
<sequence length="118" mass="13972">MVNDRLVHVLESRNLLSEVQCGFRKDHSTLDHLVKLETIIKKAFARKKQVLAVFFDLEKAYDTTWRYRILKNLFDLDFRGRLPMIISNFLKDRHFGVKAEKAFSPSYHQKTVFPKAVF</sequence>
<protein>
    <submittedName>
        <fullName evidence="2">RNA-directed DNA polymerase from mobile element jockey</fullName>
    </submittedName>
</protein>
<keyword evidence="2" id="KW-0548">Nucleotidyltransferase</keyword>
<organism evidence="2 3">
    <name type="scientific">Plakobranchus ocellatus</name>
    <dbReference type="NCBI Taxonomy" id="259542"/>
    <lineage>
        <taxon>Eukaryota</taxon>
        <taxon>Metazoa</taxon>
        <taxon>Spiralia</taxon>
        <taxon>Lophotrochozoa</taxon>
        <taxon>Mollusca</taxon>
        <taxon>Gastropoda</taxon>
        <taxon>Heterobranchia</taxon>
        <taxon>Euthyneura</taxon>
        <taxon>Panpulmonata</taxon>
        <taxon>Sacoglossa</taxon>
        <taxon>Placobranchoidea</taxon>
        <taxon>Plakobranchidae</taxon>
        <taxon>Plakobranchus</taxon>
    </lineage>
</organism>
<dbReference type="EMBL" id="BLXT01006074">
    <property type="protein sequence ID" value="GFO28672.1"/>
    <property type="molecule type" value="Genomic_DNA"/>
</dbReference>